<dbReference type="GO" id="GO:0009424">
    <property type="term" value="C:bacterial-type flagellum hook"/>
    <property type="evidence" value="ECO:0007669"/>
    <property type="project" value="InterPro"/>
</dbReference>
<keyword evidence="12" id="KW-0969">Cilium</keyword>
<comment type="subcellular location">
    <subcellularLocation>
        <location evidence="1">Bacterial flagellum</location>
    </subcellularLocation>
    <subcellularLocation>
        <location evidence="2">Secreted</location>
    </subcellularLocation>
</comment>
<dbReference type="InterPro" id="IPR001444">
    <property type="entry name" value="Flag_bb_rod_N"/>
</dbReference>
<evidence type="ECO:0000259" key="9">
    <source>
        <dbReference type="Pfam" id="PF06429"/>
    </source>
</evidence>
<dbReference type="SUPFAM" id="SSF64518">
    <property type="entry name" value="Phase 1 flagellin"/>
    <property type="match status" value="1"/>
</dbReference>
<accession>A0A1H8UJY8</accession>
<dbReference type="InterPro" id="IPR010930">
    <property type="entry name" value="Flg_bb/hook_C_dom"/>
</dbReference>
<comment type="similarity">
    <text evidence="3">Belongs to the flagella basal body rod proteins family.</text>
</comment>
<feature type="domain" description="Flagellar basal body rod protein N-terminal" evidence="8">
    <location>
        <begin position="4"/>
        <end position="33"/>
    </location>
</feature>
<sequence length="662" mass="70958">MTMLNNSTSGLLAFQRALATTSHNISNVNTEGYSRQRVELSTRPASDQGNGFVGNGVQTGTVQRIFDQNLEDAVRRAGTEFQSFDKLANFNGRVDNLLADKDAGLSPALQGFFDSLEDVANDPSSSSARQMVISESENLVSRFDLLDRQLRSLDDEVTDQMQNNVSQINQHAESIANLNREIRDAEGRSGGQPANDLRDQRDQQLQELSDLVGTQTIHTDDGGIDVMVGNGQPLVVGNDANSLDTQRNEFDPSREELVFVGADGSPKNVTNVISGGELGGLMEFRENTLDSVRNDLGQLATDLSNAINAQHNQGIQLNGEQGGDVFSVAEPRVLPSTRNSDAIDGAPDVAFVEDSVGQLTGSDYRVTFEGGDWEVENRESGETFSVNDDGDGEVLEVEGLRIDVSEIEDAEDGDRFEIQPTRDSITAMETNLRTADEVAAAFPVVGGEATGAGGTAGVNRGDGEIGDFNMTSDDNVPFDDEVTLTFDADANQFTVESENEGVIGTLDYDPAVDSNGKTFSGDDLGADNPLTGIEFTMAGTPRTDDAFVIESNEDGSGDNRNAQALAEIANEGLLNDGNDSPQDFFSRIVGEVGTETQRSQSARDAQESLLRQAEADRESVSGVNLEEEAADLLRFQQGFQAAAQAASVADNLFQTVINTVGR</sequence>
<dbReference type="InterPro" id="IPR002371">
    <property type="entry name" value="FlgK"/>
</dbReference>
<dbReference type="OrthoDB" id="9802553at2"/>
<dbReference type="PRINTS" id="PR01005">
    <property type="entry name" value="FLGHOOKAP1"/>
</dbReference>
<keyword evidence="13" id="KW-1185">Reference proteome</keyword>
<dbReference type="GO" id="GO:0005576">
    <property type="term" value="C:extracellular region"/>
    <property type="evidence" value="ECO:0007669"/>
    <property type="project" value="UniProtKB-SubCell"/>
</dbReference>
<evidence type="ECO:0000259" key="10">
    <source>
        <dbReference type="Pfam" id="PF21158"/>
    </source>
</evidence>
<dbReference type="STRING" id="406100.SAMN04488052_10736"/>
<dbReference type="InterPro" id="IPR053927">
    <property type="entry name" value="FlgK_helical"/>
</dbReference>
<evidence type="ECO:0000256" key="5">
    <source>
        <dbReference type="ARBA" id="ARBA00022525"/>
    </source>
</evidence>
<evidence type="ECO:0000259" key="8">
    <source>
        <dbReference type="Pfam" id="PF00460"/>
    </source>
</evidence>
<dbReference type="GO" id="GO:0005198">
    <property type="term" value="F:structural molecule activity"/>
    <property type="evidence" value="ECO:0007669"/>
    <property type="project" value="InterPro"/>
</dbReference>
<organism evidence="12 13">
    <name type="scientific">Aquisalimonas asiatica</name>
    <dbReference type="NCBI Taxonomy" id="406100"/>
    <lineage>
        <taxon>Bacteria</taxon>
        <taxon>Pseudomonadati</taxon>
        <taxon>Pseudomonadota</taxon>
        <taxon>Gammaproteobacteria</taxon>
        <taxon>Chromatiales</taxon>
        <taxon>Ectothiorhodospiraceae</taxon>
        <taxon>Aquisalimonas</taxon>
    </lineage>
</organism>
<evidence type="ECO:0000256" key="2">
    <source>
        <dbReference type="ARBA" id="ARBA00004613"/>
    </source>
</evidence>
<feature type="domain" description="Flagellar hook-associated protein FlgK helical" evidence="11">
    <location>
        <begin position="93"/>
        <end position="326"/>
    </location>
</feature>
<dbReference type="Pfam" id="PF00460">
    <property type="entry name" value="Flg_bb_rod"/>
    <property type="match status" value="1"/>
</dbReference>
<evidence type="ECO:0000256" key="6">
    <source>
        <dbReference type="ARBA" id="ARBA00023143"/>
    </source>
</evidence>
<dbReference type="Pfam" id="PF22638">
    <property type="entry name" value="FlgK_D1"/>
    <property type="match status" value="1"/>
</dbReference>
<evidence type="ECO:0000313" key="12">
    <source>
        <dbReference type="EMBL" id="SEP03491.1"/>
    </source>
</evidence>
<dbReference type="EMBL" id="FOEG01000007">
    <property type="protein sequence ID" value="SEP03491.1"/>
    <property type="molecule type" value="Genomic_DNA"/>
</dbReference>
<dbReference type="PANTHER" id="PTHR30033:SF1">
    <property type="entry name" value="FLAGELLAR HOOK-ASSOCIATED PROTEIN 1"/>
    <property type="match status" value="1"/>
</dbReference>
<proteinExistence type="inferred from homology"/>
<dbReference type="NCBIfam" id="TIGR02492">
    <property type="entry name" value="flgK_ends"/>
    <property type="match status" value="1"/>
</dbReference>
<evidence type="ECO:0000259" key="11">
    <source>
        <dbReference type="Pfam" id="PF22638"/>
    </source>
</evidence>
<dbReference type="Pfam" id="PF06429">
    <property type="entry name" value="Flg_bbr_C"/>
    <property type="match status" value="1"/>
</dbReference>
<keyword evidence="12" id="KW-0282">Flagellum</keyword>
<evidence type="ECO:0000256" key="4">
    <source>
        <dbReference type="ARBA" id="ARBA00016244"/>
    </source>
</evidence>
<evidence type="ECO:0000313" key="13">
    <source>
        <dbReference type="Proteomes" id="UP000199657"/>
    </source>
</evidence>
<dbReference type="AlphaFoldDB" id="A0A1H8UJY8"/>
<dbReference type="RefSeq" id="WP_091645033.1">
    <property type="nucleotide sequence ID" value="NZ_FOEG01000007.1"/>
</dbReference>
<protein>
    <recommendedName>
        <fullName evidence="4">Flagellar hook-associated protein 1</fullName>
    </recommendedName>
</protein>
<dbReference type="InterPro" id="IPR049119">
    <property type="entry name" value="FlgK_D2-like"/>
</dbReference>
<dbReference type="Proteomes" id="UP000199657">
    <property type="component" value="Unassembled WGS sequence"/>
</dbReference>
<evidence type="ECO:0000256" key="7">
    <source>
        <dbReference type="SAM" id="MobiDB-lite"/>
    </source>
</evidence>
<dbReference type="PANTHER" id="PTHR30033">
    <property type="entry name" value="FLAGELLAR HOOK-ASSOCIATED PROTEIN 1"/>
    <property type="match status" value="1"/>
</dbReference>
<gene>
    <name evidence="12" type="ORF">SAMN04488052_10736</name>
</gene>
<name>A0A1H8UJY8_9GAMM</name>
<dbReference type="GO" id="GO:0044780">
    <property type="term" value="P:bacterial-type flagellum assembly"/>
    <property type="evidence" value="ECO:0007669"/>
    <property type="project" value="InterPro"/>
</dbReference>
<keyword evidence="5" id="KW-0964">Secreted</keyword>
<reference evidence="12 13" key="1">
    <citation type="submission" date="2016-10" db="EMBL/GenBank/DDBJ databases">
        <authorList>
            <person name="de Groot N.N."/>
        </authorList>
    </citation>
    <scope>NUCLEOTIDE SEQUENCE [LARGE SCALE GENOMIC DNA]</scope>
    <source>
        <strain evidence="12 13">CGMCC 1.6291</strain>
    </source>
</reference>
<dbReference type="Pfam" id="PF21158">
    <property type="entry name" value="flgK_1st_1"/>
    <property type="match status" value="1"/>
</dbReference>
<feature type="domain" description="Flagellar hook-associated protein 1 D2-like" evidence="10">
    <location>
        <begin position="354"/>
        <end position="420"/>
    </location>
</feature>
<evidence type="ECO:0000256" key="1">
    <source>
        <dbReference type="ARBA" id="ARBA00004365"/>
    </source>
</evidence>
<evidence type="ECO:0000256" key="3">
    <source>
        <dbReference type="ARBA" id="ARBA00009677"/>
    </source>
</evidence>
<keyword evidence="12" id="KW-0966">Cell projection</keyword>
<keyword evidence="6" id="KW-0975">Bacterial flagellum</keyword>
<feature type="region of interest" description="Disordered" evidence="7">
    <location>
        <begin position="595"/>
        <end position="622"/>
    </location>
</feature>
<feature type="domain" description="Flagellar basal-body/hook protein C-terminal" evidence="9">
    <location>
        <begin position="620"/>
        <end position="658"/>
    </location>
</feature>